<evidence type="ECO:0000313" key="2">
    <source>
        <dbReference type="EMBL" id="RAI95331.1"/>
    </source>
</evidence>
<proteinExistence type="predicted"/>
<protein>
    <submittedName>
        <fullName evidence="2">ParE-like toxin of type II ParDE toxin-antitoxin system</fullName>
    </submittedName>
</protein>
<dbReference type="Gene3D" id="3.30.2310.20">
    <property type="entry name" value="RelE-like"/>
    <property type="match status" value="1"/>
</dbReference>
<reference evidence="2 3" key="1">
    <citation type="submission" date="2018-06" db="EMBL/GenBank/DDBJ databases">
        <title>Genomic Encyclopedia of Archaeal and Bacterial Type Strains, Phase II (KMG-II): from individual species to whole genera.</title>
        <authorList>
            <person name="Goeker M."/>
        </authorList>
    </citation>
    <scope>NUCLEOTIDE SEQUENCE [LARGE SCALE GENOMIC DNA]</scope>
    <source>
        <strain evidence="2 3">DSM 23446</strain>
    </source>
</reference>
<keyword evidence="1" id="KW-1277">Toxin-antitoxin system</keyword>
<evidence type="ECO:0000256" key="1">
    <source>
        <dbReference type="ARBA" id="ARBA00022649"/>
    </source>
</evidence>
<accession>A0A327PVI6</accession>
<dbReference type="AlphaFoldDB" id="A0A327PVI6"/>
<sequence>MEDLHQIHEYIARGSEKYAKRQVAKIIKKSEQAQNQPFSGKVVPEFSDQTILELLEGNYRMVYRIAEGVVYIVRIHHSARLLLEI</sequence>
<comment type="caution">
    <text evidence="2">The sequence shown here is derived from an EMBL/GenBank/DDBJ whole genome shotgun (WGS) entry which is preliminary data.</text>
</comment>
<dbReference type="InterPro" id="IPR035093">
    <property type="entry name" value="RelE/ParE_toxin_dom_sf"/>
</dbReference>
<dbReference type="InterPro" id="IPR007712">
    <property type="entry name" value="RelE/ParE_toxin"/>
</dbReference>
<dbReference type="SUPFAM" id="SSF143011">
    <property type="entry name" value="RelE-like"/>
    <property type="match status" value="1"/>
</dbReference>
<dbReference type="Proteomes" id="UP000249610">
    <property type="component" value="Unassembled WGS sequence"/>
</dbReference>
<evidence type="ECO:0000313" key="3">
    <source>
        <dbReference type="Proteomes" id="UP000249610"/>
    </source>
</evidence>
<dbReference type="Pfam" id="PF05016">
    <property type="entry name" value="ParE_toxin"/>
    <property type="match status" value="1"/>
</dbReference>
<organism evidence="2 3">
    <name type="scientific">Algoriphagus yeomjeoni</name>
    <dbReference type="NCBI Taxonomy" id="291403"/>
    <lineage>
        <taxon>Bacteria</taxon>
        <taxon>Pseudomonadati</taxon>
        <taxon>Bacteroidota</taxon>
        <taxon>Cytophagia</taxon>
        <taxon>Cytophagales</taxon>
        <taxon>Cyclobacteriaceae</taxon>
        <taxon>Algoriphagus</taxon>
    </lineage>
</organism>
<name>A0A327PVI6_9BACT</name>
<keyword evidence="3" id="KW-1185">Reference proteome</keyword>
<gene>
    <name evidence="2" type="ORF">LV83_00582</name>
</gene>
<dbReference type="EMBL" id="QLLK01000001">
    <property type="protein sequence ID" value="RAI95331.1"/>
    <property type="molecule type" value="Genomic_DNA"/>
</dbReference>